<accession>A0A0D2KRK8</accession>
<proteinExistence type="predicted"/>
<protein>
    <submittedName>
        <fullName evidence="1">Uncharacterized protein</fullName>
    </submittedName>
</protein>
<dbReference type="EMBL" id="KN817606">
    <property type="protein sequence ID" value="KJA17262.1"/>
    <property type="molecule type" value="Genomic_DNA"/>
</dbReference>
<sequence>MRTVITNQLHRKGKALTEAELCIRGLTPLIPITLHKSVEPEFIGIHRTYPTEIDVTPTKEDSHARVNIRGMYS</sequence>
<evidence type="ECO:0000313" key="2">
    <source>
        <dbReference type="Proteomes" id="UP000054270"/>
    </source>
</evidence>
<evidence type="ECO:0000313" key="1">
    <source>
        <dbReference type="EMBL" id="KJA17262.1"/>
    </source>
</evidence>
<reference evidence="2" key="1">
    <citation type="submission" date="2014-04" db="EMBL/GenBank/DDBJ databases">
        <title>Evolutionary Origins and Diversification of the Mycorrhizal Mutualists.</title>
        <authorList>
            <consortium name="DOE Joint Genome Institute"/>
            <consortium name="Mycorrhizal Genomics Consortium"/>
            <person name="Kohler A."/>
            <person name="Kuo A."/>
            <person name="Nagy L.G."/>
            <person name="Floudas D."/>
            <person name="Copeland A."/>
            <person name="Barry K.W."/>
            <person name="Cichocki N."/>
            <person name="Veneault-Fourrey C."/>
            <person name="LaButti K."/>
            <person name="Lindquist E.A."/>
            <person name="Lipzen A."/>
            <person name="Lundell T."/>
            <person name="Morin E."/>
            <person name="Murat C."/>
            <person name="Riley R."/>
            <person name="Ohm R."/>
            <person name="Sun H."/>
            <person name="Tunlid A."/>
            <person name="Henrissat B."/>
            <person name="Grigoriev I.V."/>
            <person name="Hibbett D.S."/>
            <person name="Martin F."/>
        </authorList>
    </citation>
    <scope>NUCLEOTIDE SEQUENCE [LARGE SCALE GENOMIC DNA]</scope>
    <source>
        <strain evidence="2">FD-334 SS-4</strain>
    </source>
</reference>
<keyword evidence="2" id="KW-1185">Reference proteome</keyword>
<dbReference type="Proteomes" id="UP000054270">
    <property type="component" value="Unassembled WGS sequence"/>
</dbReference>
<gene>
    <name evidence="1" type="ORF">HYPSUDRAFT_46594</name>
</gene>
<name>A0A0D2KRK8_HYPSF</name>
<organism evidence="1 2">
    <name type="scientific">Hypholoma sublateritium (strain FD-334 SS-4)</name>
    <dbReference type="NCBI Taxonomy" id="945553"/>
    <lineage>
        <taxon>Eukaryota</taxon>
        <taxon>Fungi</taxon>
        <taxon>Dikarya</taxon>
        <taxon>Basidiomycota</taxon>
        <taxon>Agaricomycotina</taxon>
        <taxon>Agaricomycetes</taxon>
        <taxon>Agaricomycetidae</taxon>
        <taxon>Agaricales</taxon>
        <taxon>Agaricineae</taxon>
        <taxon>Strophariaceae</taxon>
        <taxon>Hypholoma</taxon>
    </lineage>
</organism>
<dbReference type="AlphaFoldDB" id="A0A0D2KRK8"/>